<keyword evidence="2" id="KW-0808">Transferase</keyword>
<dbReference type="PANTHER" id="PTHR13906">
    <property type="entry name" value="PORCUPINE"/>
    <property type="match status" value="1"/>
</dbReference>
<protein>
    <submittedName>
        <fullName evidence="7">Lysophospholipid acyltransferase</fullName>
    </submittedName>
</protein>
<evidence type="ECO:0000256" key="3">
    <source>
        <dbReference type="ARBA" id="ARBA00022692"/>
    </source>
</evidence>
<dbReference type="GO" id="GO:0030258">
    <property type="term" value="P:lipid modification"/>
    <property type="evidence" value="ECO:0007669"/>
    <property type="project" value="TreeGrafter"/>
</dbReference>
<keyword evidence="3" id="KW-0812">Transmembrane</keyword>
<keyword evidence="5" id="KW-0472">Membrane</keyword>
<gene>
    <name evidence="7" type="ORF">HKI87_15g81230</name>
</gene>
<dbReference type="PANTHER" id="PTHR13906:SF4">
    <property type="entry name" value="LYSOPHOSPHOLIPID ACYLTRANSFERASE 6"/>
    <property type="match status" value="1"/>
</dbReference>
<evidence type="ECO:0000256" key="4">
    <source>
        <dbReference type="ARBA" id="ARBA00022989"/>
    </source>
</evidence>
<reference evidence="7 8" key="1">
    <citation type="submission" date="2024-03" db="EMBL/GenBank/DDBJ databases">
        <title>Complete genome sequence of the green alga Chloropicon roscoffensis RCC1871.</title>
        <authorList>
            <person name="Lemieux C."/>
            <person name="Pombert J.-F."/>
            <person name="Otis C."/>
            <person name="Turmel M."/>
        </authorList>
    </citation>
    <scope>NUCLEOTIDE SEQUENCE [LARGE SCALE GENOMIC DNA]</scope>
    <source>
        <strain evidence="7 8">RCC1871</strain>
    </source>
</reference>
<dbReference type="GO" id="GO:0005783">
    <property type="term" value="C:endoplasmic reticulum"/>
    <property type="evidence" value="ECO:0007669"/>
    <property type="project" value="TreeGrafter"/>
</dbReference>
<keyword evidence="8" id="KW-1185">Reference proteome</keyword>
<dbReference type="GO" id="GO:0016746">
    <property type="term" value="F:acyltransferase activity"/>
    <property type="evidence" value="ECO:0007669"/>
    <property type="project" value="UniProtKB-KW"/>
</dbReference>
<organism evidence="7 8">
    <name type="scientific">Chloropicon roscoffensis</name>
    <dbReference type="NCBI Taxonomy" id="1461544"/>
    <lineage>
        <taxon>Eukaryota</taxon>
        <taxon>Viridiplantae</taxon>
        <taxon>Chlorophyta</taxon>
        <taxon>Chloropicophyceae</taxon>
        <taxon>Chloropicales</taxon>
        <taxon>Chloropicaceae</taxon>
        <taxon>Chloropicon</taxon>
    </lineage>
</organism>
<accession>A0AAX4PKW9</accession>
<dbReference type="Pfam" id="PF03062">
    <property type="entry name" value="MBOAT"/>
    <property type="match status" value="1"/>
</dbReference>
<keyword evidence="4" id="KW-1133">Transmembrane helix</keyword>
<keyword evidence="6 7" id="KW-0012">Acyltransferase</keyword>
<comment type="subcellular location">
    <subcellularLocation>
        <location evidence="1">Membrane</location>
        <topology evidence="1">Multi-pass membrane protein</topology>
    </subcellularLocation>
</comment>
<evidence type="ECO:0000256" key="5">
    <source>
        <dbReference type="ARBA" id="ARBA00023136"/>
    </source>
</evidence>
<dbReference type="GO" id="GO:0016020">
    <property type="term" value="C:membrane"/>
    <property type="evidence" value="ECO:0007669"/>
    <property type="project" value="UniProtKB-SubCell"/>
</dbReference>
<dbReference type="AlphaFoldDB" id="A0AAX4PKW9"/>
<dbReference type="InterPro" id="IPR049941">
    <property type="entry name" value="LPLAT_7/PORCN-like"/>
</dbReference>
<evidence type="ECO:0000256" key="6">
    <source>
        <dbReference type="ARBA" id="ARBA00023315"/>
    </source>
</evidence>
<evidence type="ECO:0000256" key="2">
    <source>
        <dbReference type="ARBA" id="ARBA00022679"/>
    </source>
</evidence>
<dbReference type="GO" id="GO:0008654">
    <property type="term" value="P:phospholipid biosynthetic process"/>
    <property type="evidence" value="ECO:0007669"/>
    <property type="project" value="TreeGrafter"/>
</dbReference>
<dbReference type="InterPro" id="IPR004299">
    <property type="entry name" value="MBOAT_fam"/>
</dbReference>
<evidence type="ECO:0000256" key="1">
    <source>
        <dbReference type="ARBA" id="ARBA00004141"/>
    </source>
</evidence>
<dbReference type="EMBL" id="CP151515">
    <property type="protein sequence ID" value="WZN66556.1"/>
    <property type="molecule type" value="Genomic_DNA"/>
</dbReference>
<evidence type="ECO:0000313" key="8">
    <source>
        <dbReference type="Proteomes" id="UP001472866"/>
    </source>
</evidence>
<dbReference type="Proteomes" id="UP001472866">
    <property type="component" value="Chromosome 15"/>
</dbReference>
<name>A0AAX4PKW9_9CHLO</name>
<evidence type="ECO:0000313" key="7">
    <source>
        <dbReference type="EMBL" id="WZN66556.1"/>
    </source>
</evidence>
<dbReference type="GO" id="GO:0019432">
    <property type="term" value="P:triglyceride biosynthetic process"/>
    <property type="evidence" value="ECO:0007669"/>
    <property type="project" value="TreeGrafter"/>
</dbReference>
<proteinExistence type="predicted"/>
<sequence length="473" mass="51912">MNAVYEAACGAFGAVVGTLNIAIGGPVARILGLVSEASGLPVSQISFLTSVVLNCPLAAATRLVPKGVARHAYGALTTISLLTLAYGRDAQQFALAAGFVYGLMWLFPRDCGYCTWATIFTYQIYLHYERASEEAWNQGSIDFTGSFMMLTLKLISVAMDYQDGYRRLHFKGKATDHAIYSLPSPMEFCGYLFGLGGTLVGPQWYYDEYIRYANGLGEYERMGTSDFPGTAGPAAKALMASAFSTALYFQLGSVITDRPAIVTMNDGSIGVWGKLLIGFFANLQYRLKLYFAWHLEEAALILSGFGYSGRSKHDGQTAVWTKAVSAAMIECEAPPSVALAAVKWNRHTGLWLRNYVYNRIPAGGLTALLVTQTICGLWHGLSPSFILFFGHTALLIQASRVLYKIQTRRLPASTLPYTNFAHSLWTTFSLSYIAGSYNVVSWESAIDWWSSIRFCGHYAIAGIFALGFMYKTL</sequence>